<keyword evidence="4 9" id="KW-0812">Transmembrane</keyword>
<dbReference type="FunFam" id="3.40.50.300:FF:000528">
    <property type="entry name" value="ABC transporter G family member 31"/>
    <property type="match status" value="1"/>
</dbReference>
<dbReference type="OrthoDB" id="66620at2759"/>
<evidence type="ECO:0000256" key="3">
    <source>
        <dbReference type="ARBA" id="ARBA00022448"/>
    </source>
</evidence>
<feature type="transmembrane region" description="Helical" evidence="9">
    <location>
        <begin position="443"/>
        <end position="460"/>
    </location>
</feature>
<dbReference type="GO" id="GO:0016887">
    <property type="term" value="F:ATP hydrolysis activity"/>
    <property type="evidence" value="ECO:0007669"/>
    <property type="project" value="InterPro"/>
</dbReference>
<evidence type="ECO:0000256" key="7">
    <source>
        <dbReference type="ARBA" id="ARBA00022989"/>
    </source>
</evidence>
<keyword evidence="5" id="KW-0547">Nucleotide-binding</keyword>
<keyword evidence="3" id="KW-0813">Transport</keyword>
<dbReference type="Pfam" id="PF01061">
    <property type="entry name" value="ABC2_membrane"/>
    <property type="match status" value="2"/>
</dbReference>
<keyword evidence="7 9" id="KW-1133">Transmembrane helix</keyword>
<feature type="domain" description="ABC transporter" evidence="10">
    <location>
        <begin position="64"/>
        <end position="340"/>
    </location>
</feature>
<accession>A0A1V9Z4Y6</accession>
<dbReference type="Pfam" id="PF19055">
    <property type="entry name" value="ABC2_membrane_7"/>
    <property type="match status" value="1"/>
</dbReference>
<protein>
    <submittedName>
        <fullName evidence="11">ATP-binding Cassette (ABC) Superfamily</fullName>
    </submittedName>
</protein>
<dbReference type="Pfam" id="PF00005">
    <property type="entry name" value="ABC_tran"/>
    <property type="match status" value="2"/>
</dbReference>
<comment type="caution">
    <text evidence="11">The sequence shown here is derived from an EMBL/GenBank/DDBJ whole genome shotgun (WGS) entry which is preliminary data.</text>
</comment>
<evidence type="ECO:0000256" key="4">
    <source>
        <dbReference type="ARBA" id="ARBA00022692"/>
    </source>
</evidence>
<dbReference type="GO" id="GO:0140359">
    <property type="term" value="F:ABC-type transporter activity"/>
    <property type="evidence" value="ECO:0007669"/>
    <property type="project" value="InterPro"/>
</dbReference>
<evidence type="ECO:0000256" key="8">
    <source>
        <dbReference type="ARBA" id="ARBA00023136"/>
    </source>
</evidence>
<dbReference type="GO" id="GO:0016020">
    <property type="term" value="C:membrane"/>
    <property type="evidence" value="ECO:0007669"/>
    <property type="project" value="UniProtKB-SubCell"/>
</dbReference>
<dbReference type="SMART" id="SM00382">
    <property type="entry name" value="AAA"/>
    <property type="match status" value="2"/>
</dbReference>
<dbReference type="GO" id="GO:0005524">
    <property type="term" value="F:ATP binding"/>
    <property type="evidence" value="ECO:0007669"/>
    <property type="project" value="UniProtKB-KW"/>
</dbReference>
<dbReference type="PANTHER" id="PTHR19241">
    <property type="entry name" value="ATP-BINDING CASSETTE TRANSPORTER"/>
    <property type="match status" value="1"/>
</dbReference>
<proteinExistence type="inferred from homology"/>
<keyword evidence="8 9" id="KW-0472">Membrane</keyword>
<dbReference type="InterPro" id="IPR027417">
    <property type="entry name" value="P-loop_NTPase"/>
</dbReference>
<dbReference type="InterPro" id="IPR043926">
    <property type="entry name" value="ABCG_dom"/>
</dbReference>
<evidence type="ECO:0000256" key="2">
    <source>
        <dbReference type="ARBA" id="ARBA00006012"/>
    </source>
</evidence>
<sequence>MTEPIPTTADGFLQQGSDDFHAAFGGQLETAMGPKMPQMEIRFHNLAVTADVAVATKDGHELPTLYNDVKKSVMQLFNKKRSIKKDILHPMSGSFRPGTMTLVLGQPSSGKSSLMRVLSGRFPIKRNIQNDGSVTYNGINSSEIKEQLPKFTSYVNQRNFHYPRLTVKETLEFAYNCNGGARVPQRILDAFDNGTPEEIEYAKKYLQSLYQVYPDIITRQMGLTICQDTIIGNDQLRGVSGGECKRVTVGEMEFGMKQVSFLDEISTGLDSAAAYDIVKSQKSMAESLRKTIVIALLQPSPELFNLFDEILLLNDGYVLYHGPRSTCLSYFESLGFVCPEQRDIADFLLDLGTPEQTQYLTATNYAIAPHQPSEFAAAFEASVIYKDMMEQMEEPISDVQENESREIAKTPGYEVSYWPSLWQLTLRQLQVYLRNKEFVQSRIVMVLLLGLLYSTTYYQAEADQVITVAGVIFVAVLFLALGQLPLMPSIIDAREIYYKQRDAHFFRTSTYVLALSLTQIPVAVLETLIFGSLMYWITGFTSNAGAFLIYLLLLFVTNLVFNAWFFFLAAVSQNLNAAQPISMVTVLLYVIFSGFIMFPDDMPDYFTWIYWIDPLAWATRALMINEYSADEFQVCVYNGIDYCKVRNATMGNAQLLQVGCKTEKKWIWFGILFLALCYVLFLFMTYLALKFVHYESTDHIVATKVAVGGDDEAYGAAPKTPAGAVNIAVNRAPTTPVTLAFKNLWYSVPNPTKGEPPLKLLKGINGFAQPGTITALMGSSGAGKTTLMDVIAGRKTNGKVEGEILLNGYPATDLAIRRATGYCEQMDIHSESATFREAFQFSAMLRQSDDIPAADKLAFAEECLDLLDMRSIADNIIRGASVEQMKRLTIGVELAASPSILFLDEPTSGLDARSAKIIMTGIRKIASTGRTIVCTIHQPSTEVFMMFDSLLLLKRGGETVYFGELGASAENLIDYFESIPGTPRLQAGVNPAAWMLEIIGAGVETKQTAIIDFVSLFNQSPEQERLTNELNHLSMPSELPELIYKKKRAASSWTQFKLVTKRYFLLYWRTPSYSNTRLYLSIILSVLFGLVYRSVDYTTFTGVSGGVGMIFVTSLFMGLISFSGIIPLAGEERASYYRERASQTYNALWYFVASTIAEIPYVFATTFLFTIIFYPFVGLKESVAACLSYGFNLSLIILMTVYWGQWMAYMCPTIEVAMLLTILQNSIFVLFMGFTPSASQIPHGYRWLYHISPLKYGLATLSAETFAKCIDGTELGCKTLQNVPPTVLESLHAPSITLQDYVENYYEMKYDDRWFNIGITVCYIVLFRILAILSLRYVNHQNK</sequence>
<comment type="subcellular location">
    <subcellularLocation>
        <location evidence="1">Membrane</location>
        <topology evidence="1">Multi-pass membrane protein</topology>
    </subcellularLocation>
</comment>
<evidence type="ECO:0000256" key="6">
    <source>
        <dbReference type="ARBA" id="ARBA00022840"/>
    </source>
</evidence>
<feature type="transmembrane region" description="Helical" evidence="9">
    <location>
        <begin position="511"/>
        <end position="535"/>
    </location>
</feature>
<feature type="transmembrane region" description="Helical" evidence="9">
    <location>
        <begin position="1216"/>
        <end position="1234"/>
    </location>
</feature>
<dbReference type="InterPro" id="IPR003593">
    <property type="entry name" value="AAA+_ATPase"/>
</dbReference>
<dbReference type="InterPro" id="IPR034003">
    <property type="entry name" value="ABCG_PDR_2"/>
</dbReference>
<evidence type="ECO:0000256" key="5">
    <source>
        <dbReference type="ARBA" id="ARBA00022741"/>
    </source>
</evidence>
<reference evidence="11 12" key="1">
    <citation type="journal article" date="2014" name="Genome Biol. Evol.">
        <title>The secreted proteins of Achlya hypogyna and Thraustotheca clavata identify the ancestral oomycete secretome and reveal gene acquisitions by horizontal gene transfer.</title>
        <authorList>
            <person name="Misner I."/>
            <person name="Blouin N."/>
            <person name="Leonard G."/>
            <person name="Richards T.A."/>
            <person name="Lane C.E."/>
        </authorList>
    </citation>
    <scope>NUCLEOTIDE SEQUENCE [LARGE SCALE GENOMIC DNA]</scope>
    <source>
        <strain evidence="11 12">ATCC 34112</strain>
    </source>
</reference>
<comment type="similarity">
    <text evidence="2">Belongs to the ABC transporter superfamily. ABCG family. PDR (TC 3.A.1.205) subfamily.</text>
</comment>
<evidence type="ECO:0000256" key="9">
    <source>
        <dbReference type="SAM" id="Phobius"/>
    </source>
</evidence>
<feature type="transmembrane region" description="Helical" evidence="9">
    <location>
        <begin position="1182"/>
        <end position="1204"/>
    </location>
</feature>
<evidence type="ECO:0000256" key="1">
    <source>
        <dbReference type="ARBA" id="ARBA00004141"/>
    </source>
</evidence>
<dbReference type="PROSITE" id="PS50893">
    <property type="entry name" value="ABC_TRANSPORTER_2"/>
    <property type="match status" value="2"/>
</dbReference>
<dbReference type="STRING" id="74557.A0A1V9Z4Y6"/>
<feature type="transmembrane region" description="Helical" evidence="9">
    <location>
        <begin position="581"/>
        <end position="598"/>
    </location>
</feature>
<dbReference type="CDD" id="cd03232">
    <property type="entry name" value="ABCG_PDR_domain2"/>
    <property type="match status" value="1"/>
</dbReference>
<evidence type="ECO:0000313" key="11">
    <source>
        <dbReference type="EMBL" id="OQR92900.1"/>
    </source>
</evidence>
<name>A0A1V9Z4Y6_9STRA</name>
<dbReference type="EMBL" id="JNBS01002291">
    <property type="protein sequence ID" value="OQR92900.1"/>
    <property type="molecule type" value="Genomic_DNA"/>
</dbReference>
<feature type="transmembrane region" description="Helical" evidence="9">
    <location>
        <begin position="466"/>
        <end position="491"/>
    </location>
</feature>
<feature type="transmembrane region" description="Helical" evidence="9">
    <location>
        <begin position="1107"/>
        <end position="1128"/>
    </location>
</feature>
<feature type="domain" description="ABC transporter" evidence="10">
    <location>
        <begin position="739"/>
        <end position="981"/>
    </location>
</feature>
<keyword evidence="6 11" id="KW-0067">ATP-binding</keyword>
<feature type="transmembrane region" description="Helical" evidence="9">
    <location>
        <begin position="1078"/>
        <end position="1095"/>
    </location>
</feature>
<dbReference type="Pfam" id="PF06422">
    <property type="entry name" value="PDR_CDR"/>
    <property type="match status" value="1"/>
</dbReference>
<organism evidence="11 12">
    <name type="scientific">Thraustotheca clavata</name>
    <dbReference type="NCBI Taxonomy" id="74557"/>
    <lineage>
        <taxon>Eukaryota</taxon>
        <taxon>Sar</taxon>
        <taxon>Stramenopiles</taxon>
        <taxon>Oomycota</taxon>
        <taxon>Saprolegniomycetes</taxon>
        <taxon>Saprolegniales</taxon>
        <taxon>Achlyaceae</taxon>
        <taxon>Thraustotheca</taxon>
    </lineage>
</organism>
<feature type="transmembrane region" description="Helical" evidence="9">
    <location>
        <begin position="547"/>
        <end position="569"/>
    </location>
</feature>
<feature type="transmembrane region" description="Helical" evidence="9">
    <location>
        <begin position="666"/>
        <end position="689"/>
    </location>
</feature>
<dbReference type="InterPro" id="IPR013525">
    <property type="entry name" value="ABC2_TM"/>
</dbReference>
<evidence type="ECO:0000259" key="10">
    <source>
        <dbReference type="PROSITE" id="PS50893"/>
    </source>
</evidence>
<dbReference type="InterPro" id="IPR010929">
    <property type="entry name" value="PDR_CDR_ABC"/>
</dbReference>
<dbReference type="InterPro" id="IPR003439">
    <property type="entry name" value="ABC_transporter-like_ATP-bd"/>
</dbReference>
<dbReference type="FunFam" id="3.40.50.300:FF:000289">
    <property type="entry name" value="ABC transporter G family member 31"/>
    <property type="match status" value="1"/>
</dbReference>
<keyword evidence="12" id="KW-1185">Reference proteome</keyword>
<feature type="transmembrane region" description="Helical" evidence="9">
    <location>
        <begin position="1314"/>
        <end position="1338"/>
    </location>
</feature>
<dbReference type="Proteomes" id="UP000243217">
    <property type="component" value="Unassembled WGS sequence"/>
</dbReference>
<dbReference type="SUPFAM" id="SSF52540">
    <property type="entry name" value="P-loop containing nucleoside triphosphate hydrolases"/>
    <property type="match status" value="2"/>
</dbReference>
<evidence type="ECO:0000313" key="12">
    <source>
        <dbReference type="Proteomes" id="UP000243217"/>
    </source>
</evidence>
<dbReference type="Gene3D" id="3.40.50.300">
    <property type="entry name" value="P-loop containing nucleotide triphosphate hydrolases"/>
    <property type="match status" value="2"/>
</dbReference>
<feature type="transmembrane region" description="Helical" evidence="9">
    <location>
        <begin position="1148"/>
        <end position="1176"/>
    </location>
</feature>
<gene>
    <name evidence="11" type="ORF">THRCLA_08588</name>
</gene>